<comment type="similarity">
    <text evidence="1">Belongs to the UPF0597 family.</text>
</comment>
<reference evidence="3 4" key="1">
    <citation type="submission" date="2014-07" db="EMBL/GenBank/DDBJ databases">
        <title>Draft genome of Clostridium sulfidigenes 113A isolated from sediments associated with methane hydrate from Krishna Godavari basin.</title>
        <authorList>
            <person name="Honkalas V.S."/>
            <person name="Dabir A.P."/>
            <person name="Arora P."/>
            <person name="Dhakephalkar P.K."/>
        </authorList>
    </citation>
    <scope>NUCLEOTIDE SEQUENCE [LARGE SCALE GENOMIC DNA]</scope>
    <source>
        <strain evidence="3 4">113A</strain>
    </source>
</reference>
<dbReference type="AlphaFoldDB" id="A0A084JII4"/>
<proteinExistence type="inferred from homology"/>
<dbReference type="PANTHER" id="PTHR30501">
    <property type="entry name" value="UPF0597 PROTEIN YHAM"/>
    <property type="match status" value="1"/>
</dbReference>
<dbReference type="InterPro" id="IPR005130">
    <property type="entry name" value="Ser_deHydtase-like_asu"/>
</dbReference>
<dbReference type="eggNOG" id="COG3681">
    <property type="taxonomic scope" value="Bacteria"/>
</dbReference>
<evidence type="ECO:0000256" key="1">
    <source>
        <dbReference type="HAMAP-Rule" id="MF_01845"/>
    </source>
</evidence>
<sequence>MLIMKNTYINILKREVIPALGCTEPIALALATAKCSQALGGVPDRVTVLVSCNILKNGMGVGIPGTGMVGLNIAAALGAIGGNAEAGLEVLKDVTKSDIEKSKEYIAEGKVTIDLTKAPEKLYVEVIGHKGHDSSSVIIKNKHNNIVLITRNEEILFEIEEVKTVATEDNGDEEQLSVKDIYEFIKTVPYEDIEFLMEGIEMNRRVSEAGRNEEYGLKAGKILLDGKNSKMFADSLQTYAMGLTAAGVDARMDGCTLPVMSTAGSGNQGLTATLPVIAAAEKLGVSDDTLVRAVALSDLITIHVKSFIGRLSALCGCGVAASIGASCAIVYMLGGELCAINKAIKNMVADVSGMVCDGAKPGCALKISTAVGTSVLCAALALEGVEVSSHDGIVHEDVERTIKNMADLGVVGMADADRVILNLMMCK</sequence>
<gene>
    <name evidence="3" type="ORF">IO99_00970</name>
</gene>
<evidence type="ECO:0000313" key="4">
    <source>
        <dbReference type="Proteomes" id="UP000028542"/>
    </source>
</evidence>
<dbReference type="GO" id="GO:0019450">
    <property type="term" value="P:L-cysteine catabolic process to pyruvate"/>
    <property type="evidence" value="ECO:0007669"/>
    <property type="project" value="TreeGrafter"/>
</dbReference>
<feature type="domain" description="Serine dehydratase-like alpha subunit" evidence="2">
    <location>
        <begin position="85"/>
        <end position="422"/>
    </location>
</feature>
<dbReference type="InterPro" id="IPR021144">
    <property type="entry name" value="UPF0597"/>
</dbReference>
<dbReference type="GO" id="GO:0080146">
    <property type="term" value="F:L-cysteine desulfhydrase activity"/>
    <property type="evidence" value="ECO:0007669"/>
    <property type="project" value="TreeGrafter"/>
</dbReference>
<dbReference type="STRING" id="318464.IO99_00970"/>
<dbReference type="Pfam" id="PF03313">
    <property type="entry name" value="SDH_alpha"/>
    <property type="match status" value="1"/>
</dbReference>
<dbReference type="HAMAP" id="MF_01845">
    <property type="entry name" value="UPF0597"/>
    <property type="match status" value="1"/>
</dbReference>
<dbReference type="PANTHER" id="PTHR30501:SF2">
    <property type="entry name" value="UPF0597 PROTEIN YHAM"/>
    <property type="match status" value="1"/>
</dbReference>
<accession>A0A084JII4</accession>
<dbReference type="EMBL" id="JPMD01000001">
    <property type="protein sequence ID" value="KEZ88768.1"/>
    <property type="molecule type" value="Genomic_DNA"/>
</dbReference>
<protein>
    <recommendedName>
        <fullName evidence="1">UPF0597 protein IO99_00970</fullName>
    </recommendedName>
</protein>
<keyword evidence="4" id="KW-1185">Reference proteome</keyword>
<dbReference type="PIRSF" id="PIRSF006054">
    <property type="entry name" value="UCP006054"/>
    <property type="match status" value="1"/>
</dbReference>
<dbReference type="Proteomes" id="UP000028542">
    <property type="component" value="Unassembled WGS sequence"/>
</dbReference>
<comment type="caution">
    <text evidence="3">The sequence shown here is derived from an EMBL/GenBank/DDBJ whole genome shotgun (WGS) entry which is preliminary data.</text>
</comment>
<name>A0A084JII4_9CLOT</name>
<evidence type="ECO:0000259" key="2">
    <source>
        <dbReference type="Pfam" id="PF03313"/>
    </source>
</evidence>
<evidence type="ECO:0000313" key="3">
    <source>
        <dbReference type="EMBL" id="KEZ88768.1"/>
    </source>
</evidence>
<organism evidence="3 4">
    <name type="scientific">Clostridium sulfidigenes</name>
    <dbReference type="NCBI Taxonomy" id="318464"/>
    <lineage>
        <taxon>Bacteria</taxon>
        <taxon>Bacillati</taxon>
        <taxon>Bacillota</taxon>
        <taxon>Clostridia</taxon>
        <taxon>Eubacteriales</taxon>
        <taxon>Clostridiaceae</taxon>
        <taxon>Clostridium</taxon>
    </lineage>
</organism>